<dbReference type="HOGENOM" id="CLU_100210_0_0_1"/>
<gene>
    <name evidence="1" type="ORF">TRIADDRAFT_62758</name>
</gene>
<proteinExistence type="predicted"/>
<name>B3SES4_TRIAD</name>
<dbReference type="EMBL" id="DS985629">
    <property type="protein sequence ID" value="EDV18770.1"/>
    <property type="molecule type" value="Genomic_DNA"/>
</dbReference>
<evidence type="ECO:0000313" key="2">
    <source>
        <dbReference type="Proteomes" id="UP000009022"/>
    </source>
</evidence>
<dbReference type="InParanoid" id="B3SES4"/>
<sequence>MVLLPVEVEMKSIDASGKEKRFYDYEYHLETLVKNNVIPEMRSRGFDVSFLSRKDAYDKGIYNEVLQLRRKYNDEMKILHDPKFNEKDASSVNINLGKYATDVGKIIDTDVIAIVDFSGYARTSGSVALSFITGMVTGVYSGGPSAASNMLIGIIDAKNGKLLWSNTALEADGLFTSSSSNKAKQDKIDNKNINTLLKKVLKPFCYKCEK</sequence>
<dbReference type="Proteomes" id="UP000009022">
    <property type="component" value="Unassembled WGS sequence"/>
</dbReference>
<protein>
    <submittedName>
        <fullName evidence="1">Uncharacterized protein</fullName>
    </submittedName>
</protein>
<dbReference type="AlphaFoldDB" id="B3SES4"/>
<evidence type="ECO:0000313" key="1">
    <source>
        <dbReference type="EMBL" id="EDV18770.1"/>
    </source>
</evidence>
<organism evidence="1 2">
    <name type="scientific">Trichoplax adhaerens</name>
    <name type="common">Trichoplax reptans</name>
    <dbReference type="NCBI Taxonomy" id="10228"/>
    <lineage>
        <taxon>Eukaryota</taxon>
        <taxon>Metazoa</taxon>
        <taxon>Placozoa</taxon>
        <taxon>Uniplacotomia</taxon>
        <taxon>Trichoplacea</taxon>
        <taxon>Trichoplacidae</taxon>
        <taxon>Trichoplax</taxon>
    </lineage>
</organism>
<keyword evidence="2" id="KW-1185">Reference proteome</keyword>
<dbReference type="KEGG" id="tad:TRIADDRAFT_62758"/>
<accession>B3SES4</accession>
<reference evidence="1 2" key="1">
    <citation type="journal article" date="2008" name="Nature">
        <title>The Trichoplax genome and the nature of placozoans.</title>
        <authorList>
            <person name="Srivastava M."/>
            <person name="Begovic E."/>
            <person name="Chapman J."/>
            <person name="Putnam N.H."/>
            <person name="Hellsten U."/>
            <person name="Kawashima T."/>
            <person name="Kuo A."/>
            <person name="Mitros T."/>
            <person name="Salamov A."/>
            <person name="Carpenter M.L."/>
            <person name="Signorovitch A.Y."/>
            <person name="Moreno M.A."/>
            <person name="Kamm K."/>
            <person name="Grimwood J."/>
            <person name="Schmutz J."/>
            <person name="Shapiro H."/>
            <person name="Grigoriev I.V."/>
            <person name="Buss L.W."/>
            <person name="Schierwater B."/>
            <person name="Dellaporta S.L."/>
            <person name="Rokhsar D.S."/>
        </authorList>
    </citation>
    <scope>NUCLEOTIDE SEQUENCE [LARGE SCALE GENOMIC DNA]</scope>
    <source>
        <strain evidence="1 2">Grell-BS-1999</strain>
    </source>
</reference>